<dbReference type="GeneID" id="18925450"/>
<dbReference type="HOGENOM" id="CLU_754559_0_0_1"/>
<feature type="compositionally biased region" description="Low complexity" evidence="1">
    <location>
        <begin position="87"/>
        <end position="96"/>
    </location>
</feature>
<evidence type="ECO:0000313" key="2">
    <source>
        <dbReference type="EMBL" id="EGF96931.1"/>
    </source>
</evidence>
<feature type="region of interest" description="Disordered" evidence="1">
    <location>
        <begin position="310"/>
        <end position="367"/>
    </location>
</feature>
<dbReference type="Proteomes" id="UP000001072">
    <property type="component" value="Unassembled WGS sequence"/>
</dbReference>
<proteinExistence type="predicted"/>
<dbReference type="OrthoDB" id="2505488at2759"/>
<dbReference type="VEuPathDB" id="FungiDB:MELLADRAFT_114731"/>
<feature type="region of interest" description="Disordered" evidence="1">
    <location>
        <begin position="57"/>
        <end position="110"/>
    </location>
</feature>
<reference evidence="3" key="1">
    <citation type="journal article" date="2011" name="Proc. Natl. Acad. Sci. U.S.A.">
        <title>Obligate biotrophy features unraveled by the genomic analysis of rust fungi.</title>
        <authorList>
            <person name="Duplessis S."/>
            <person name="Cuomo C.A."/>
            <person name="Lin Y.-C."/>
            <person name="Aerts A."/>
            <person name="Tisserant E."/>
            <person name="Veneault-Fourrey C."/>
            <person name="Joly D.L."/>
            <person name="Hacquard S."/>
            <person name="Amselem J."/>
            <person name="Cantarel B.L."/>
            <person name="Chiu R."/>
            <person name="Coutinho P.M."/>
            <person name="Feau N."/>
            <person name="Field M."/>
            <person name="Frey P."/>
            <person name="Gelhaye E."/>
            <person name="Goldberg J."/>
            <person name="Grabherr M.G."/>
            <person name="Kodira C.D."/>
            <person name="Kohler A."/>
            <person name="Kuees U."/>
            <person name="Lindquist E.A."/>
            <person name="Lucas S.M."/>
            <person name="Mago R."/>
            <person name="Mauceli E."/>
            <person name="Morin E."/>
            <person name="Murat C."/>
            <person name="Pangilinan J.L."/>
            <person name="Park R."/>
            <person name="Pearson M."/>
            <person name="Quesneville H."/>
            <person name="Rouhier N."/>
            <person name="Sakthikumar S."/>
            <person name="Salamov A.A."/>
            <person name="Schmutz J."/>
            <person name="Selles B."/>
            <person name="Shapiro H."/>
            <person name="Tanguay P."/>
            <person name="Tuskan G.A."/>
            <person name="Henrissat B."/>
            <person name="Van de Peer Y."/>
            <person name="Rouze P."/>
            <person name="Ellis J.G."/>
            <person name="Dodds P.N."/>
            <person name="Schein J.E."/>
            <person name="Zhong S."/>
            <person name="Hamelin R.C."/>
            <person name="Grigoriev I.V."/>
            <person name="Szabo L.J."/>
            <person name="Martin F."/>
        </authorList>
    </citation>
    <scope>NUCLEOTIDE SEQUENCE [LARGE SCALE GENOMIC DNA]</scope>
    <source>
        <strain evidence="3">98AG31 / pathotype 3-4-7</strain>
    </source>
</reference>
<gene>
    <name evidence="2" type="ORF">MELLADRAFT_114731</name>
</gene>
<evidence type="ECO:0000256" key="1">
    <source>
        <dbReference type="SAM" id="MobiDB-lite"/>
    </source>
</evidence>
<name>F4SEJ6_MELLP</name>
<dbReference type="EMBL" id="GL883475">
    <property type="protein sequence ID" value="EGF96931.1"/>
    <property type="molecule type" value="Genomic_DNA"/>
</dbReference>
<evidence type="ECO:0000313" key="3">
    <source>
        <dbReference type="Proteomes" id="UP000001072"/>
    </source>
</evidence>
<dbReference type="InParanoid" id="F4SEJ6"/>
<dbReference type="RefSeq" id="XP_007419800.1">
    <property type="nucleotide sequence ID" value="XM_007419738.1"/>
</dbReference>
<feature type="compositionally biased region" description="Acidic residues" evidence="1">
    <location>
        <begin position="312"/>
        <end position="334"/>
    </location>
</feature>
<dbReference type="KEGG" id="mlr:MELLADRAFT_114731"/>
<dbReference type="AlphaFoldDB" id="F4SEJ6"/>
<feature type="compositionally biased region" description="Low complexity" evidence="1">
    <location>
        <begin position="61"/>
        <end position="73"/>
    </location>
</feature>
<sequence length="367" mass="40409">METGTSMTVDPSSAATSESVVTPDTISAAIAQALKQQATEFQTIIGTLQTQVSKLSVKKGTQSTQSSSTPMSQRISTPPTRKVSQGTTPPSRTPRTPATPTPPRKKHPLQLHLTETPKDFKSCKMMWGLYRQSDIPPTPNPGLLQEFNAKFSTSAEVEAVIGDPASGDIIARESILSLKELRVNGGKIARGLGHIDQISVLYMNGILAKVGIREWAPDLEDAPDSLYNSASSGTYNYMNVELKYADNITLFIATYNHYVHYVMAGKYKAEKAEAGRLARESNRKNIQKYRERLLSDERFTAKYRDALSEAYELSDEEDNVDPGPNEADDEDDDKDINMGGNGTALGTDDDNDQFYEQGEYGNLYDDE</sequence>
<protein>
    <submittedName>
        <fullName evidence="2">Uncharacterized protein</fullName>
    </submittedName>
</protein>
<organism evidence="3">
    <name type="scientific">Melampsora larici-populina (strain 98AG31 / pathotype 3-4-7)</name>
    <name type="common">Poplar leaf rust fungus</name>
    <dbReference type="NCBI Taxonomy" id="747676"/>
    <lineage>
        <taxon>Eukaryota</taxon>
        <taxon>Fungi</taxon>
        <taxon>Dikarya</taxon>
        <taxon>Basidiomycota</taxon>
        <taxon>Pucciniomycotina</taxon>
        <taxon>Pucciniomycetes</taxon>
        <taxon>Pucciniales</taxon>
        <taxon>Melampsoraceae</taxon>
        <taxon>Melampsora</taxon>
    </lineage>
</organism>
<keyword evidence="3" id="KW-1185">Reference proteome</keyword>
<feature type="region of interest" description="Disordered" evidence="1">
    <location>
        <begin position="1"/>
        <end position="21"/>
    </location>
</feature>
<feature type="compositionally biased region" description="Polar residues" evidence="1">
    <location>
        <begin position="74"/>
        <end position="86"/>
    </location>
</feature>
<accession>F4SEJ6</accession>